<feature type="transmembrane region" description="Helical" evidence="7">
    <location>
        <begin position="6"/>
        <end position="24"/>
    </location>
</feature>
<keyword evidence="4 7" id="KW-0812">Transmembrane</keyword>
<dbReference type="OrthoDB" id="43518at2157"/>
<feature type="transmembrane region" description="Helical" evidence="7">
    <location>
        <begin position="325"/>
        <end position="345"/>
    </location>
</feature>
<evidence type="ECO:0000256" key="7">
    <source>
        <dbReference type="SAM" id="Phobius"/>
    </source>
</evidence>
<dbReference type="InParanoid" id="L0HI86"/>
<dbReference type="PROSITE" id="PS51202">
    <property type="entry name" value="RCK_C"/>
    <property type="match status" value="1"/>
</dbReference>
<dbReference type="InterPro" id="IPR006153">
    <property type="entry name" value="Cation/H_exchanger_TM"/>
</dbReference>
<reference evidence="10 11" key="2">
    <citation type="journal article" date="2014" name="Genome Announc.">
        <title>Complete Genome Sequence of Methanoregula formicica SMSPT, a Mesophilic Hydrogenotrophic Methanogen Isolated from a Methanogenic Upflow Anaerobic Sludge Blanket Reactor.</title>
        <authorList>
            <person name="Yamamoto K."/>
            <person name="Tamaki H."/>
            <person name="Cadillo-Quiroz H."/>
            <person name="Imachi H."/>
            <person name="Kyrpides N."/>
            <person name="Woyke T."/>
            <person name="Goodwin L."/>
            <person name="Zinder S.H."/>
            <person name="Kamagata Y."/>
            <person name="Liu W.T."/>
        </authorList>
    </citation>
    <scope>NUCLEOTIDE SEQUENCE [LARGE SCALE GENOMIC DNA]</scope>
    <source>
        <strain evidence="11">DSM 22288 / NBRC 105244 / SMSP</strain>
    </source>
</reference>
<feature type="transmembrane region" description="Helical" evidence="7">
    <location>
        <begin position="295"/>
        <end position="318"/>
    </location>
</feature>
<dbReference type="PANTHER" id="PTHR42751">
    <property type="entry name" value="SODIUM/HYDROGEN EXCHANGER FAMILY/TRKA DOMAIN PROTEIN"/>
    <property type="match status" value="1"/>
</dbReference>
<dbReference type="eggNOG" id="arCOG01970">
    <property type="taxonomic scope" value="Archaea"/>
</dbReference>
<dbReference type="GO" id="GO:0015297">
    <property type="term" value="F:antiporter activity"/>
    <property type="evidence" value="ECO:0007669"/>
    <property type="project" value="InterPro"/>
</dbReference>
<evidence type="ECO:0000259" key="8">
    <source>
        <dbReference type="PROSITE" id="PS51201"/>
    </source>
</evidence>
<dbReference type="PANTHER" id="PTHR42751:SF3">
    <property type="entry name" value="SODIUM_GLUTAMATE SYMPORTER"/>
    <property type="match status" value="1"/>
</dbReference>
<feature type="transmembrane region" description="Helical" evidence="7">
    <location>
        <begin position="31"/>
        <end position="49"/>
    </location>
</feature>
<accession>L0HI86</accession>
<evidence type="ECO:0000256" key="5">
    <source>
        <dbReference type="ARBA" id="ARBA00022989"/>
    </source>
</evidence>
<comment type="subcellular location">
    <subcellularLocation>
        <location evidence="1">Membrane</location>
        <topology evidence="1">Multi-pass membrane protein</topology>
    </subcellularLocation>
</comment>
<dbReference type="EMBL" id="CP003167">
    <property type="protein sequence ID" value="AGB03730.1"/>
    <property type="molecule type" value="Genomic_DNA"/>
</dbReference>
<feature type="transmembrane region" description="Helical" evidence="7">
    <location>
        <begin position="176"/>
        <end position="202"/>
    </location>
</feature>
<dbReference type="GO" id="GO:0006813">
    <property type="term" value="P:potassium ion transport"/>
    <property type="evidence" value="ECO:0007669"/>
    <property type="project" value="InterPro"/>
</dbReference>
<dbReference type="STRING" id="593750.Metfor_2745"/>
<keyword evidence="11" id="KW-1185">Reference proteome</keyword>
<dbReference type="GO" id="GO:0008324">
    <property type="term" value="F:monoatomic cation transmembrane transporter activity"/>
    <property type="evidence" value="ECO:0007669"/>
    <property type="project" value="InterPro"/>
</dbReference>
<dbReference type="Pfam" id="PF00999">
    <property type="entry name" value="Na_H_Exchanger"/>
    <property type="match status" value="1"/>
</dbReference>
<reference evidence="11" key="1">
    <citation type="submission" date="2011-12" db="EMBL/GenBank/DDBJ databases">
        <title>Complete sequence of Methanoregula formicicum SMSP.</title>
        <authorList>
            <person name="Lucas S."/>
            <person name="Han J."/>
            <person name="Lapidus A."/>
            <person name="Cheng J.-F."/>
            <person name="Goodwin L."/>
            <person name="Pitluck S."/>
            <person name="Peters L."/>
            <person name="Ovchinnikova G."/>
            <person name="Teshima H."/>
            <person name="Detter J.C."/>
            <person name="Han C."/>
            <person name="Tapia R."/>
            <person name="Land M."/>
            <person name="Hauser L."/>
            <person name="Kyrpides N."/>
            <person name="Ivanova N."/>
            <person name="Pagani I."/>
            <person name="Imachi H."/>
            <person name="Tamaki H."/>
            <person name="Sekiguchi Y."/>
            <person name="Kamagata Y."/>
            <person name="Cadillo-Quiroz H."/>
            <person name="Zinder S."/>
            <person name="Liu W.-T."/>
            <person name="Woyke T."/>
        </authorList>
    </citation>
    <scope>NUCLEOTIDE SEQUENCE [LARGE SCALE GENOMIC DNA]</scope>
    <source>
        <strain evidence="11">DSM 22288 / NBRC 105244 / SMSP</strain>
    </source>
</reference>
<dbReference type="InterPro" id="IPR036721">
    <property type="entry name" value="RCK_C_sf"/>
</dbReference>
<proteinExistence type="inferred from homology"/>
<dbReference type="SUPFAM" id="SSF116726">
    <property type="entry name" value="TrkA C-terminal domain-like"/>
    <property type="match status" value="1"/>
</dbReference>
<keyword evidence="5 7" id="KW-1133">Transmembrane helix</keyword>
<dbReference type="Gene3D" id="1.20.1530.20">
    <property type="match status" value="1"/>
</dbReference>
<dbReference type="GO" id="GO:0016020">
    <property type="term" value="C:membrane"/>
    <property type="evidence" value="ECO:0007669"/>
    <property type="project" value="UniProtKB-SubCell"/>
</dbReference>
<dbReference type="InterPro" id="IPR038770">
    <property type="entry name" value="Na+/solute_symporter_sf"/>
</dbReference>
<dbReference type="eggNOG" id="arCOG01955">
    <property type="taxonomic scope" value="Archaea"/>
</dbReference>
<name>L0HI86_METFS</name>
<dbReference type="KEGG" id="mfo:Metfor_2745"/>
<evidence type="ECO:0000313" key="10">
    <source>
        <dbReference type="EMBL" id="AGB03730.1"/>
    </source>
</evidence>
<dbReference type="SUPFAM" id="SSF51735">
    <property type="entry name" value="NAD(P)-binding Rossmann-fold domains"/>
    <property type="match status" value="1"/>
</dbReference>
<evidence type="ECO:0000256" key="6">
    <source>
        <dbReference type="ARBA" id="ARBA00023136"/>
    </source>
</evidence>
<organism evidence="10 11">
    <name type="scientific">Methanoregula formicica (strain DSM 22288 / NBRC 105244 / SMSP)</name>
    <dbReference type="NCBI Taxonomy" id="593750"/>
    <lineage>
        <taxon>Archaea</taxon>
        <taxon>Methanobacteriati</taxon>
        <taxon>Methanobacteriota</taxon>
        <taxon>Stenosarchaea group</taxon>
        <taxon>Methanomicrobia</taxon>
        <taxon>Methanomicrobiales</taxon>
        <taxon>Methanoregulaceae</taxon>
        <taxon>Methanoregula</taxon>
    </lineage>
</organism>
<dbReference type="Gene3D" id="3.30.70.1450">
    <property type="entry name" value="Regulator of K+ conductance, C-terminal domain"/>
    <property type="match status" value="1"/>
</dbReference>
<feature type="domain" description="RCK C-terminal" evidence="9">
    <location>
        <begin position="575"/>
        <end position="661"/>
    </location>
</feature>
<comment type="similarity">
    <text evidence="2">Belongs to the monovalent cation:proton antiporter 2 (CPA2) transporter (TC 2.A.37) family.</text>
</comment>
<sequence precursor="true">MITSFILDTIVILALAIFVIAVGTRMKIPGVVGFLVTGMIAGPYGLGLVRDPQMVDALAEIGIIFLLFTIGMQFSFKTLFEMKKIVLVAGTLQVVLTILAVYAIMVIFSIPAAIALFFGLLICHSSTTITLKIFQDRAEVNTPYARSTLGISLYQDIMTVPMLIALPILAGHEADLTGAVLNLGLTLVLLLALVFAVAAWVLPRVMPRIVSVRNTEIFLLSIILVCFVITFLSSKLGLSLALGAFLAGLTLSESEYFHQAFVSIVPFRDMFTSFFFISVGMLLNLWFVLENPVLIIVLVIGVLLLKMVIAAGSTLAIGQSLRTSVLAGLALCNIGEFAFVLSVPGKEYGLFPGTSGQAFLAVTVITMALTPFIIAAGPQVADHVCRLPLGKRLRAGCNLPEPEGRDVPALSDHTVIVGYGLNGRHLAKVARIGNIPYIIIDMNPETVEQERRKGEPIFFGDATNEAILTHARIEQARLLVVAVNDPLSTRIITRIARSMNPRLWIIVRTQFLPEVNVLRDLGADEVIPEDFETSVEIFSRVLKKYLVPKGTVENVIRDIRADTYQVLREQAGSGTDLSDLRQNIPDVDITILNVSPDSPVAGKTLSQLNIRRDYGVSILAIRRQKEILANPSGETNIWPGDDVVVLGAPADITRMSLLFRPGDVH</sequence>
<evidence type="ECO:0000259" key="9">
    <source>
        <dbReference type="PROSITE" id="PS51202"/>
    </source>
</evidence>
<keyword evidence="6 7" id="KW-0472">Membrane</keyword>
<dbReference type="GeneID" id="14308528"/>
<gene>
    <name evidence="10" type="ordered locus">Metfor_2745</name>
</gene>
<evidence type="ECO:0000256" key="1">
    <source>
        <dbReference type="ARBA" id="ARBA00004141"/>
    </source>
</evidence>
<dbReference type="AlphaFoldDB" id="L0HI86"/>
<evidence type="ECO:0000256" key="3">
    <source>
        <dbReference type="ARBA" id="ARBA00022448"/>
    </source>
</evidence>
<feature type="transmembrane region" description="Helical" evidence="7">
    <location>
        <begin position="270"/>
        <end position="289"/>
    </location>
</feature>
<feature type="transmembrane region" description="Helical" evidence="7">
    <location>
        <begin position="357"/>
        <end position="377"/>
    </location>
</feature>
<dbReference type="InterPro" id="IPR036291">
    <property type="entry name" value="NAD(P)-bd_dom_sf"/>
</dbReference>
<feature type="transmembrane region" description="Helical" evidence="7">
    <location>
        <begin position="153"/>
        <end position="170"/>
    </location>
</feature>
<dbReference type="InterPro" id="IPR003148">
    <property type="entry name" value="RCK_N"/>
</dbReference>
<evidence type="ECO:0000256" key="4">
    <source>
        <dbReference type="ARBA" id="ARBA00022692"/>
    </source>
</evidence>
<feature type="transmembrane region" description="Helical" evidence="7">
    <location>
        <begin position="86"/>
        <end position="108"/>
    </location>
</feature>
<dbReference type="RefSeq" id="WP_015286692.1">
    <property type="nucleotide sequence ID" value="NC_019943.1"/>
</dbReference>
<dbReference type="HOGENOM" id="CLU_005126_9_0_2"/>
<evidence type="ECO:0000256" key="2">
    <source>
        <dbReference type="ARBA" id="ARBA00005551"/>
    </source>
</evidence>
<dbReference type="GO" id="GO:1902600">
    <property type="term" value="P:proton transmembrane transport"/>
    <property type="evidence" value="ECO:0007669"/>
    <property type="project" value="InterPro"/>
</dbReference>
<feature type="domain" description="RCK N-terminal" evidence="8">
    <location>
        <begin position="411"/>
        <end position="528"/>
    </location>
</feature>
<feature type="transmembrane region" description="Helical" evidence="7">
    <location>
        <begin position="55"/>
        <end position="74"/>
    </location>
</feature>
<dbReference type="Pfam" id="PF02254">
    <property type="entry name" value="TrkA_N"/>
    <property type="match status" value="1"/>
</dbReference>
<dbReference type="Proteomes" id="UP000010824">
    <property type="component" value="Chromosome"/>
</dbReference>
<dbReference type="Pfam" id="PF02080">
    <property type="entry name" value="TrkA_C"/>
    <property type="match status" value="1"/>
</dbReference>
<feature type="transmembrane region" description="Helical" evidence="7">
    <location>
        <begin position="214"/>
        <end position="232"/>
    </location>
</feature>
<evidence type="ECO:0000313" key="11">
    <source>
        <dbReference type="Proteomes" id="UP000010824"/>
    </source>
</evidence>
<keyword evidence="3" id="KW-0813">Transport</keyword>
<feature type="transmembrane region" description="Helical" evidence="7">
    <location>
        <begin position="114"/>
        <end position="133"/>
    </location>
</feature>
<dbReference type="InterPro" id="IPR006037">
    <property type="entry name" value="RCK_C"/>
</dbReference>
<protein>
    <submittedName>
        <fullName evidence="10">Kef-type K+ transport system, membrane component</fullName>
    </submittedName>
</protein>
<dbReference type="PROSITE" id="PS51201">
    <property type="entry name" value="RCK_N"/>
    <property type="match status" value="1"/>
</dbReference>
<dbReference type="Gene3D" id="3.40.50.720">
    <property type="entry name" value="NAD(P)-binding Rossmann-like Domain"/>
    <property type="match status" value="1"/>
</dbReference>